<dbReference type="AlphaFoldDB" id="A0A6I6DYT8"/>
<dbReference type="InterPro" id="IPR023393">
    <property type="entry name" value="START-like_dom_sf"/>
</dbReference>
<proteinExistence type="predicted"/>
<evidence type="ECO:0000313" key="2">
    <source>
        <dbReference type="EMBL" id="QGU27943.1"/>
    </source>
</evidence>
<feature type="domain" description="Coenzyme Q-binding protein COQ10 START" evidence="1">
    <location>
        <begin position="11"/>
        <end position="110"/>
    </location>
</feature>
<dbReference type="InterPro" id="IPR047137">
    <property type="entry name" value="ORF3"/>
</dbReference>
<keyword evidence="3" id="KW-1185">Reference proteome</keyword>
<dbReference type="InterPro" id="IPR005031">
    <property type="entry name" value="COQ10_START"/>
</dbReference>
<dbReference type="EMBL" id="CP032550">
    <property type="protein sequence ID" value="QGU27943.1"/>
    <property type="molecule type" value="Genomic_DNA"/>
</dbReference>
<dbReference type="Pfam" id="PF03364">
    <property type="entry name" value="Polyketide_cyc"/>
    <property type="match status" value="1"/>
</dbReference>
<accession>A0A6I6DYT8</accession>
<dbReference type="Proteomes" id="UP000422989">
    <property type="component" value="Chromosome"/>
</dbReference>
<reference evidence="2 3" key="1">
    <citation type="submission" date="2018-09" db="EMBL/GenBank/DDBJ databases">
        <title>Whole genome sequencing of Microbacterium oryzae strain MB-10T.</title>
        <authorList>
            <person name="Das S.K."/>
        </authorList>
    </citation>
    <scope>NUCLEOTIDE SEQUENCE [LARGE SCALE GENOMIC DNA]</scope>
    <source>
        <strain evidence="2 3">MB-10</strain>
    </source>
</reference>
<evidence type="ECO:0000259" key="1">
    <source>
        <dbReference type="Pfam" id="PF03364"/>
    </source>
</evidence>
<name>A0A6I6DYT8_9MICO</name>
<organism evidence="2 3">
    <name type="scientific">Microbacterium oryzae</name>
    <dbReference type="NCBI Taxonomy" id="743009"/>
    <lineage>
        <taxon>Bacteria</taxon>
        <taxon>Bacillati</taxon>
        <taxon>Actinomycetota</taxon>
        <taxon>Actinomycetes</taxon>
        <taxon>Micrococcales</taxon>
        <taxon>Microbacteriaceae</taxon>
        <taxon>Microbacterium</taxon>
    </lineage>
</organism>
<dbReference type="PANTHER" id="PTHR33824">
    <property type="entry name" value="POLYKETIDE CYCLASE/DEHYDRASE AND LIPID TRANSPORT SUPERFAMILY PROTEIN"/>
    <property type="match status" value="1"/>
</dbReference>
<gene>
    <name evidence="2" type="ORF">D7D94_09900</name>
</gene>
<dbReference type="OrthoDB" id="3695445at2"/>
<sequence>MTRTLMARIHVAAPIDETYRQWAQVEAFPRFIDTVTAVRRIDDVRSRWTISVGGFVDDIYVDVVEQVAPDRLVWQSTDGVVHNGRVELAPEGAGTWVTLRMAWDIEGVADGSEMADAHLQRALEGFKSGLEADALATGGDAVEDRSLAS</sequence>
<dbReference type="PANTHER" id="PTHR33824:SF7">
    <property type="entry name" value="POLYKETIDE CYCLASE_DEHYDRASE AND LIPID TRANSPORT SUPERFAMILY PROTEIN"/>
    <property type="match status" value="1"/>
</dbReference>
<dbReference type="KEGG" id="moj:D7D94_09900"/>
<protein>
    <recommendedName>
        <fullName evidence="1">Coenzyme Q-binding protein COQ10 START domain-containing protein</fullName>
    </recommendedName>
</protein>
<dbReference type="RefSeq" id="WP_156242447.1">
    <property type="nucleotide sequence ID" value="NZ_BAAAZL010000004.1"/>
</dbReference>
<dbReference type="SUPFAM" id="SSF55961">
    <property type="entry name" value="Bet v1-like"/>
    <property type="match status" value="1"/>
</dbReference>
<evidence type="ECO:0000313" key="3">
    <source>
        <dbReference type="Proteomes" id="UP000422989"/>
    </source>
</evidence>
<dbReference type="Gene3D" id="3.30.530.20">
    <property type="match status" value="1"/>
</dbReference>